<comment type="subcellular location">
    <subcellularLocation>
        <location evidence="1">Nucleus</location>
    </subcellularLocation>
</comment>
<name>A0A2N3NBJ5_9PEZI</name>
<dbReference type="PANTHER" id="PTHR15272:SF0">
    <property type="entry name" value="CHROMATIN ASSEMBLY FACTOR 1 SUBUNIT A"/>
    <property type="match status" value="1"/>
</dbReference>
<evidence type="ECO:0000259" key="6">
    <source>
        <dbReference type="Pfam" id="PF12253"/>
    </source>
</evidence>
<dbReference type="VEuPathDB" id="FungiDB:jhhlp_004431"/>
<dbReference type="GO" id="GO:0005634">
    <property type="term" value="C:nucleus"/>
    <property type="evidence" value="ECO:0007669"/>
    <property type="project" value="UniProtKB-SubCell"/>
</dbReference>
<feature type="region of interest" description="Disordered" evidence="5">
    <location>
        <begin position="395"/>
        <end position="430"/>
    </location>
</feature>
<accession>A0A2N3NBJ5</accession>
<dbReference type="InParanoid" id="A0A2N3NBJ5"/>
<evidence type="ECO:0000256" key="5">
    <source>
        <dbReference type="SAM" id="MobiDB-lite"/>
    </source>
</evidence>
<dbReference type="PANTHER" id="PTHR15272">
    <property type="entry name" value="CHROMATIN ASSEMBLY FACTOR 1 SUBUNIT A CAF-1 SUBUNIT A"/>
    <property type="match status" value="1"/>
</dbReference>
<dbReference type="GO" id="GO:0006281">
    <property type="term" value="P:DNA repair"/>
    <property type="evidence" value="ECO:0007669"/>
    <property type="project" value="UniProtKB-KW"/>
</dbReference>
<dbReference type="EMBL" id="NLAX01000010">
    <property type="protein sequence ID" value="PKS09808.1"/>
    <property type="molecule type" value="Genomic_DNA"/>
</dbReference>
<evidence type="ECO:0000256" key="4">
    <source>
        <dbReference type="ARBA" id="ARBA00023242"/>
    </source>
</evidence>
<comment type="caution">
    <text evidence="8">The sequence shown here is derived from an EMBL/GenBank/DDBJ whole genome shotgun (WGS) entry which is preliminary data.</text>
</comment>
<feature type="domain" description="Chromatin assembly factor 1 subunit A dimerization" evidence="6">
    <location>
        <begin position="351"/>
        <end position="427"/>
    </location>
</feature>
<keyword evidence="9" id="KW-1185">Reference proteome</keyword>
<dbReference type="InterPro" id="IPR022043">
    <property type="entry name" value="CAF1A_DD"/>
</dbReference>
<feature type="region of interest" description="Disordered" evidence="5">
    <location>
        <begin position="1"/>
        <end position="209"/>
    </location>
</feature>
<feature type="compositionally biased region" description="Low complexity" evidence="5">
    <location>
        <begin position="65"/>
        <end position="75"/>
    </location>
</feature>
<dbReference type="GO" id="GO:0033186">
    <property type="term" value="C:CAF-1 complex"/>
    <property type="evidence" value="ECO:0007669"/>
    <property type="project" value="TreeGrafter"/>
</dbReference>
<evidence type="ECO:0000313" key="9">
    <source>
        <dbReference type="Proteomes" id="UP000233524"/>
    </source>
</evidence>
<evidence type="ECO:0000256" key="2">
    <source>
        <dbReference type="ARBA" id="ARBA00022763"/>
    </source>
</evidence>
<evidence type="ECO:0000313" key="8">
    <source>
        <dbReference type="EMBL" id="PKS09808.1"/>
    </source>
</evidence>
<keyword evidence="2" id="KW-0227">DNA damage</keyword>
<dbReference type="STRING" id="41688.A0A2N3NBJ5"/>
<evidence type="ECO:0000259" key="7">
    <source>
        <dbReference type="Pfam" id="PF21796"/>
    </source>
</evidence>
<dbReference type="AlphaFoldDB" id="A0A2N3NBJ5"/>
<dbReference type="Proteomes" id="UP000233524">
    <property type="component" value="Unassembled WGS sequence"/>
</dbReference>
<organism evidence="8 9">
    <name type="scientific">Lomentospora prolificans</name>
    <dbReference type="NCBI Taxonomy" id="41688"/>
    <lineage>
        <taxon>Eukaryota</taxon>
        <taxon>Fungi</taxon>
        <taxon>Dikarya</taxon>
        <taxon>Ascomycota</taxon>
        <taxon>Pezizomycotina</taxon>
        <taxon>Sordariomycetes</taxon>
        <taxon>Hypocreomycetidae</taxon>
        <taxon>Microascales</taxon>
        <taxon>Microascaceae</taxon>
        <taxon>Lomentospora</taxon>
    </lineage>
</organism>
<dbReference type="Pfam" id="PF12253">
    <property type="entry name" value="CAF1A_dimeriz"/>
    <property type="match status" value="1"/>
</dbReference>
<protein>
    <submittedName>
        <fullName evidence="8">Uncharacterized protein</fullName>
    </submittedName>
</protein>
<reference evidence="8 9" key="1">
    <citation type="journal article" date="2017" name="G3 (Bethesda)">
        <title>First Draft Genome Sequence of the Pathogenic Fungus Lomentospora prolificans (Formerly Scedosporium prolificans).</title>
        <authorList>
            <person name="Luo R."/>
            <person name="Zimin A."/>
            <person name="Workman R."/>
            <person name="Fan Y."/>
            <person name="Pertea G."/>
            <person name="Grossman N."/>
            <person name="Wear M.P."/>
            <person name="Jia B."/>
            <person name="Miller H."/>
            <person name="Casadevall A."/>
            <person name="Timp W."/>
            <person name="Zhang S.X."/>
            <person name="Salzberg S.L."/>
        </authorList>
    </citation>
    <scope>NUCLEOTIDE SEQUENCE [LARGE SCALE GENOMIC DNA]</scope>
    <source>
        <strain evidence="8 9">JHH-5317</strain>
    </source>
</reference>
<dbReference type="GO" id="GO:0006334">
    <property type="term" value="P:nucleosome assembly"/>
    <property type="evidence" value="ECO:0007669"/>
    <property type="project" value="TreeGrafter"/>
</dbReference>
<feature type="compositionally biased region" description="Low complexity" evidence="5">
    <location>
        <begin position="502"/>
        <end position="515"/>
    </location>
</feature>
<dbReference type="Pfam" id="PF21796">
    <property type="entry name" value="Cac1_C"/>
    <property type="match status" value="1"/>
</dbReference>
<feature type="compositionally biased region" description="Low complexity" evidence="5">
    <location>
        <begin position="533"/>
        <end position="543"/>
    </location>
</feature>
<feature type="compositionally biased region" description="Basic and acidic residues" evidence="5">
    <location>
        <begin position="116"/>
        <end position="206"/>
    </location>
</feature>
<dbReference type="InterPro" id="IPR048800">
    <property type="entry name" value="Cac1-like_C"/>
</dbReference>
<sequence length="623" mass="68751">MSPNVQEVEGARRKRSHEEYASEDVVMGDVSPFKSTESNGIINAPNHISIHSPARDGSPASLTDAATSTPARNSPSPNPTPTQNGASPFVNSMAPAASPTPRDGTDQPAAKRKRLTAAEKQAKAEEDARKKKEREEQRQQKLAEKAKIEQEKQIAKAARAAEKAKKDAEEQEAKAAKAQEREEKKKKKEEEERKAKEEKEKKERSQLRLQSFFKTPSTPKKAAGAVLVAGGDVQVKKEGGSATSTPQKKVLNEYERMFQPFFVKEHVRMARCSAPMDEETLEAKAKILDEYVEGRRGANVVVKPFNAVKVLHLVERPNRTGRLHPSVRELVEQIHNNNADARAKLRSIPMKLLCFRQDVRPPYYGTITCLANQFGPARLRRAARHPTERVLDLEYDYDSEAEWQDDEPGDDLDDMDDEEEDLDDEDDMDGFLDDSEDAGVARRIFANTMEPESTGLCFENAQGVGPVPSLRTHRMEIILESLDQNCSIDPFSTQYWEPAPKPKAATSKSTAAKNAMPPPAAPSNAFEALGTKSSATTTAASSTGPSEAEKTAKPQAQITKPELLPAFKKAVIANQKLSKMAIVEVLSVQIDGLTKAEAKVMLDHVAERRGAGRTKVWELKDGQ</sequence>
<feature type="domain" description="Chromatin assembly factor 1 subunit Cac1-like C-terminal" evidence="7">
    <location>
        <begin position="564"/>
        <end position="619"/>
    </location>
</feature>
<evidence type="ECO:0000256" key="1">
    <source>
        <dbReference type="ARBA" id="ARBA00004123"/>
    </source>
</evidence>
<gene>
    <name evidence="8" type="ORF">jhhlp_004431</name>
</gene>
<keyword evidence="4" id="KW-0539">Nucleus</keyword>
<keyword evidence="3" id="KW-0234">DNA repair</keyword>
<dbReference type="OrthoDB" id="79480at2759"/>
<proteinExistence type="predicted"/>
<feature type="region of interest" description="Disordered" evidence="5">
    <location>
        <begin position="493"/>
        <end position="557"/>
    </location>
</feature>
<evidence type="ECO:0000256" key="3">
    <source>
        <dbReference type="ARBA" id="ARBA00023204"/>
    </source>
</evidence>